<evidence type="ECO:0000313" key="4">
    <source>
        <dbReference type="Proteomes" id="UP000837857"/>
    </source>
</evidence>
<sequence>MIALFFPGLRAHLDPPLSEPWLKACSSVTADKYRDQLCDNKTRSCTTQILGHDYTEDSCQMEYFPSNSAACKSMSFSPIAPNAHIGGVSLKPYVLAFEHVSYGTVYTVNHTVLNITFSNIKWKTMKFRFQFSKYKSVENHCRNIVISNNVTVNDQSVLYYDCYWPVADGNPNGQSHILDFEATDDVVVNRGQYYFNIPTAQMLSPAAAAGDWKPFVYIEILTDTMKLHIVKPPEHLRVVAYQVAVVRECDRETLCPLDETVANTTIRLGSGNGTNEVVYSTSMLKKSGSYYYVVTVVRDECRADVARCQYVESPRIRISNEVQTLNICIASVTALIVATLFAYYIALRVIRRYCCRDYNSLAPGKEIPAPPKVLVVYSPANRLHAECVASFVKYLRSECGLEIMYDGDISSTAHADPFIWASDSFEVATHVLYIVGPADEGNAYNSIYDKPIITPHRHVDSLILAMVRASRPARCRKDVLNVLFEHSDGQIPAETRRDKCFHLLKDWQKLISHLSKNLLPKRQLMRTEKGKCLVEDLTRAKKLLTAKRDDVVIKCEKNWNEKKVLL</sequence>
<accession>A0ABN8I3L3</accession>
<dbReference type="Pfam" id="PF08357">
    <property type="entry name" value="SEFIR"/>
    <property type="match status" value="1"/>
</dbReference>
<dbReference type="Proteomes" id="UP000837857">
    <property type="component" value="Chromosome 18"/>
</dbReference>
<dbReference type="EMBL" id="OW152830">
    <property type="protein sequence ID" value="CAH2048369.1"/>
    <property type="molecule type" value="Genomic_DNA"/>
</dbReference>
<keyword evidence="1" id="KW-0472">Membrane</keyword>
<feature type="non-terminal residue" evidence="3">
    <location>
        <position position="1"/>
    </location>
</feature>
<dbReference type="Gene3D" id="3.40.50.11530">
    <property type="match status" value="1"/>
</dbReference>
<feature type="domain" description="SEFIR" evidence="2">
    <location>
        <begin position="371"/>
        <end position="514"/>
    </location>
</feature>
<name>A0ABN8I3L3_9NEOP</name>
<reference evidence="3" key="1">
    <citation type="submission" date="2022-03" db="EMBL/GenBank/DDBJ databases">
        <authorList>
            <person name="Martin H S."/>
        </authorList>
    </citation>
    <scope>NUCLEOTIDE SEQUENCE</scope>
</reference>
<keyword evidence="1" id="KW-1133">Transmembrane helix</keyword>
<protein>
    <recommendedName>
        <fullName evidence="2">SEFIR domain-containing protein</fullName>
    </recommendedName>
</protein>
<keyword evidence="4" id="KW-1185">Reference proteome</keyword>
<proteinExistence type="predicted"/>
<evidence type="ECO:0000256" key="1">
    <source>
        <dbReference type="SAM" id="Phobius"/>
    </source>
</evidence>
<dbReference type="InterPro" id="IPR013568">
    <property type="entry name" value="SEFIR_dom"/>
</dbReference>
<gene>
    <name evidence="3" type="ORF">IPOD504_LOCUS6026</name>
</gene>
<evidence type="ECO:0000259" key="2">
    <source>
        <dbReference type="Pfam" id="PF08357"/>
    </source>
</evidence>
<evidence type="ECO:0000313" key="3">
    <source>
        <dbReference type="EMBL" id="CAH2048369.1"/>
    </source>
</evidence>
<keyword evidence="1" id="KW-0812">Transmembrane</keyword>
<feature type="transmembrane region" description="Helical" evidence="1">
    <location>
        <begin position="324"/>
        <end position="346"/>
    </location>
</feature>
<organism evidence="3 4">
    <name type="scientific">Iphiclides podalirius</name>
    <name type="common">scarce swallowtail</name>
    <dbReference type="NCBI Taxonomy" id="110791"/>
    <lineage>
        <taxon>Eukaryota</taxon>
        <taxon>Metazoa</taxon>
        <taxon>Ecdysozoa</taxon>
        <taxon>Arthropoda</taxon>
        <taxon>Hexapoda</taxon>
        <taxon>Insecta</taxon>
        <taxon>Pterygota</taxon>
        <taxon>Neoptera</taxon>
        <taxon>Endopterygota</taxon>
        <taxon>Lepidoptera</taxon>
        <taxon>Glossata</taxon>
        <taxon>Ditrysia</taxon>
        <taxon>Papilionoidea</taxon>
        <taxon>Papilionidae</taxon>
        <taxon>Papilioninae</taxon>
        <taxon>Iphiclides</taxon>
    </lineage>
</organism>